<organism evidence="2 3">
    <name type="scientific">Carnegiea gigantea</name>
    <dbReference type="NCBI Taxonomy" id="171969"/>
    <lineage>
        <taxon>Eukaryota</taxon>
        <taxon>Viridiplantae</taxon>
        <taxon>Streptophyta</taxon>
        <taxon>Embryophyta</taxon>
        <taxon>Tracheophyta</taxon>
        <taxon>Spermatophyta</taxon>
        <taxon>Magnoliopsida</taxon>
        <taxon>eudicotyledons</taxon>
        <taxon>Gunneridae</taxon>
        <taxon>Pentapetalae</taxon>
        <taxon>Caryophyllales</taxon>
        <taxon>Cactineae</taxon>
        <taxon>Cactaceae</taxon>
        <taxon>Cactoideae</taxon>
        <taxon>Echinocereeae</taxon>
        <taxon>Carnegiea</taxon>
    </lineage>
</organism>
<name>A0A9Q1JZH5_9CARY</name>
<dbReference type="OrthoDB" id="1751912at2759"/>
<protein>
    <submittedName>
        <fullName evidence="2">Uncharacterized protein</fullName>
    </submittedName>
</protein>
<accession>A0A9Q1JZH5</accession>
<keyword evidence="3" id="KW-1185">Reference proteome</keyword>
<feature type="compositionally biased region" description="Acidic residues" evidence="1">
    <location>
        <begin position="152"/>
        <end position="163"/>
    </location>
</feature>
<comment type="caution">
    <text evidence="2">The sequence shown here is derived from an EMBL/GenBank/DDBJ whole genome shotgun (WGS) entry which is preliminary data.</text>
</comment>
<dbReference type="AlphaFoldDB" id="A0A9Q1JZH5"/>
<feature type="region of interest" description="Disordered" evidence="1">
    <location>
        <begin position="140"/>
        <end position="163"/>
    </location>
</feature>
<evidence type="ECO:0000313" key="2">
    <source>
        <dbReference type="EMBL" id="KAJ8433985.1"/>
    </source>
</evidence>
<dbReference type="EMBL" id="JAKOGI010000506">
    <property type="protein sequence ID" value="KAJ8433985.1"/>
    <property type="molecule type" value="Genomic_DNA"/>
</dbReference>
<evidence type="ECO:0000256" key="1">
    <source>
        <dbReference type="SAM" id="MobiDB-lite"/>
    </source>
</evidence>
<reference evidence="2" key="1">
    <citation type="submission" date="2022-04" db="EMBL/GenBank/DDBJ databases">
        <title>Carnegiea gigantea Genome sequencing and assembly v2.</title>
        <authorList>
            <person name="Copetti D."/>
            <person name="Sanderson M.J."/>
            <person name="Burquez A."/>
            <person name="Wojciechowski M.F."/>
        </authorList>
    </citation>
    <scope>NUCLEOTIDE SEQUENCE</scope>
    <source>
        <strain evidence="2">SGP5-SGP5p</strain>
        <tissue evidence="2">Aerial part</tissue>
    </source>
</reference>
<gene>
    <name evidence="2" type="ORF">Cgig2_012678</name>
</gene>
<dbReference type="Proteomes" id="UP001153076">
    <property type="component" value="Unassembled WGS sequence"/>
</dbReference>
<sequence length="163" mass="18628">MPIDCIDFRKIREDRIEHIWNIVQAKDGKEPDNLELFIVTHKPKRPETKLDNASTVALVCHLLSILFELLDEIRTKLDGLPESSRSNKAVGDKIYEEIIGEDKNGYAKTYGLGQSQLRRGEYGSIEGEEAYRSFWQEFEKDSPSYKNGSPVGEDEFVSDDEDA</sequence>
<evidence type="ECO:0000313" key="3">
    <source>
        <dbReference type="Proteomes" id="UP001153076"/>
    </source>
</evidence>
<proteinExistence type="predicted"/>